<dbReference type="PANTHER" id="PTHR24394:SF29">
    <property type="entry name" value="MYONEURIN"/>
    <property type="match status" value="1"/>
</dbReference>
<evidence type="ECO:0000256" key="4">
    <source>
        <dbReference type="ARBA" id="ARBA00022771"/>
    </source>
</evidence>
<comment type="subcellular location">
    <subcellularLocation>
        <location evidence="1">Nucleus</location>
    </subcellularLocation>
</comment>
<evidence type="ECO:0000313" key="10">
    <source>
        <dbReference type="Proteomes" id="UP001153954"/>
    </source>
</evidence>
<dbReference type="GO" id="GO:0008270">
    <property type="term" value="F:zinc ion binding"/>
    <property type="evidence" value="ECO:0007669"/>
    <property type="project" value="UniProtKB-KW"/>
</dbReference>
<evidence type="ECO:0000256" key="7">
    <source>
        <dbReference type="PROSITE-ProRule" id="PRU00042"/>
    </source>
</evidence>
<evidence type="ECO:0000256" key="2">
    <source>
        <dbReference type="ARBA" id="ARBA00022723"/>
    </source>
</evidence>
<evidence type="ECO:0000313" key="9">
    <source>
        <dbReference type="EMBL" id="CAH2098584.1"/>
    </source>
</evidence>
<feature type="domain" description="C2H2-type" evidence="8">
    <location>
        <begin position="225"/>
        <end position="251"/>
    </location>
</feature>
<name>A0AAU9UFR0_EUPED</name>
<dbReference type="InterPro" id="IPR013087">
    <property type="entry name" value="Znf_C2H2_type"/>
</dbReference>
<evidence type="ECO:0000256" key="3">
    <source>
        <dbReference type="ARBA" id="ARBA00022737"/>
    </source>
</evidence>
<dbReference type="FunFam" id="3.30.160.60:FF:000870">
    <property type="entry name" value="zinc finger protein 197 isoform X1"/>
    <property type="match status" value="1"/>
</dbReference>
<dbReference type="PANTHER" id="PTHR24394">
    <property type="entry name" value="ZINC FINGER PROTEIN"/>
    <property type="match status" value="1"/>
</dbReference>
<keyword evidence="6" id="KW-0539">Nucleus</keyword>
<dbReference type="InterPro" id="IPR036236">
    <property type="entry name" value="Znf_C2H2_sf"/>
</dbReference>
<keyword evidence="4 7" id="KW-0863">Zinc-finger</keyword>
<dbReference type="SUPFAM" id="SSF57667">
    <property type="entry name" value="beta-beta-alpha zinc fingers"/>
    <property type="match status" value="3"/>
</dbReference>
<evidence type="ECO:0000256" key="6">
    <source>
        <dbReference type="ARBA" id="ARBA00023242"/>
    </source>
</evidence>
<feature type="domain" description="C2H2-type" evidence="8">
    <location>
        <begin position="197"/>
        <end position="225"/>
    </location>
</feature>
<gene>
    <name evidence="9" type="ORF">EEDITHA_LOCUS13684</name>
</gene>
<dbReference type="Proteomes" id="UP001153954">
    <property type="component" value="Unassembled WGS sequence"/>
</dbReference>
<evidence type="ECO:0000256" key="5">
    <source>
        <dbReference type="ARBA" id="ARBA00022833"/>
    </source>
</evidence>
<sequence length="251" mass="29991">MKRNYNRKEILKIVINTLNNELNDKEKLDMEDLKKGFVNIHLSNNLNASKENTDTQENFTDEINDLHENVTENEIEDISQRQCPICLKIFNNIKQYKIHIKNHRRKRKVKYYYCNECSYKSQCKGSVQGHKNKYHLKTRAYVCQTCFKSFFHKRNLAEHIQSHTDTHNDICEICGELFLYKKNLLEHLKVHSGERPYECEICGKKFITSGRRLEHMKRTHMEKTICCLFCDKKFSLNKELTRHMKTVHSSL</sequence>
<dbReference type="AlphaFoldDB" id="A0AAU9UFR0"/>
<dbReference type="PROSITE" id="PS00028">
    <property type="entry name" value="ZINC_FINGER_C2H2_1"/>
    <property type="match status" value="5"/>
</dbReference>
<reference evidence="9" key="1">
    <citation type="submission" date="2022-03" db="EMBL/GenBank/DDBJ databases">
        <authorList>
            <person name="Tunstrom K."/>
        </authorList>
    </citation>
    <scope>NUCLEOTIDE SEQUENCE</scope>
</reference>
<proteinExistence type="predicted"/>
<feature type="domain" description="C2H2-type" evidence="8">
    <location>
        <begin position="141"/>
        <end position="168"/>
    </location>
</feature>
<dbReference type="Gene3D" id="3.30.160.60">
    <property type="entry name" value="Classic Zinc Finger"/>
    <property type="match status" value="5"/>
</dbReference>
<accession>A0AAU9UFR0</accession>
<keyword evidence="10" id="KW-1185">Reference proteome</keyword>
<keyword evidence="2" id="KW-0479">Metal-binding</keyword>
<keyword evidence="5" id="KW-0862">Zinc</keyword>
<evidence type="ECO:0000256" key="1">
    <source>
        <dbReference type="ARBA" id="ARBA00004123"/>
    </source>
</evidence>
<protein>
    <recommendedName>
        <fullName evidence="8">C2H2-type domain-containing protein</fullName>
    </recommendedName>
</protein>
<organism evidence="9 10">
    <name type="scientific">Euphydryas editha</name>
    <name type="common">Edith's checkerspot</name>
    <dbReference type="NCBI Taxonomy" id="104508"/>
    <lineage>
        <taxon>Eukaryota</taxon>
        <taxon>Metazoa</taxon>
        <taxon>Ecdysozoa</taxon>
        <taxon>Arthropoda</taxon>
        <taxon>Hexapoda</taxon>
        <taxon>Insecta</taxon>
        <taxon>Pterygota</taxon>
        <taxon>Neoptera</taxon>
        <taxon>Endopterygota</taxon>
        <taxon>Lepidoptera</taxon>
        <taxon>Glossata</taxon>
        <taxon>Ditrysia</taxon>
        <taxon>Papilionoidea</taxon>
        <taxon>Nymphalidae</taxon>
        <taxon>Nymphalinae</taxon>
        <taxon>Euphydryas</taxon>
    </lineage>
</organism>
<dbReference type="EMBL" id="CAKOGL010000020">
    <property type="protein sequence ID" value="CAH2098584.1"/>
    <property type="molecule type" value="Genomic_DNA"/>
</dbReference>
<feature type="domain" description="C2H2-type" evidence="8">
    <location>
        <begin position="169"/>
        <end position="196"/>
    </location>
</feature>
<evidence type="ECO:0000259" key="8">
    <source>
        <dbReference type="PROSITE" id="PS50157"/>
    </source>
</evidence>
<dbReference type="GO" id="GO:0005634">
    <property type="term" value="C:nucleus"/>
    <property type="evidence" value="ECO:0007669"/>
    <property type="project" value="UniProtKB-SubCell"/>
</dbReference>
<comment type="caution">
    <text evidence="9">The sequence shown here is derived from an EMBL/GenBank/DDBJ whole genome shotgun (WGS) entry which is preliminary data.</text>
</comment>
<dbReference type="SMART" id="SM00355">
    <property type="entry name" value="ZnF_C2H2"/>
    <property type="match status" value="6"/>
</dbReference>
<feature type="domain" description="C2H2-type" evidence="8">
    <location>
        <begin position="81"/>
        <end position="108"/>
    </location>
</feature>
<dbReference type="GO" id="GO:0000981">
    <property type="term" value="F:DNA-binding transcription factor activity, RNA polymerase II-specific"/>
    <property type="evidence" value="ECO:0007669"/>
    <property type="project" value="TreeGrafter"/>
</dbReference>
<dbReference type="PROSITE" id="PS50157">
    <property type="entry name" value="ZINC_FINGER_C2H2_2"/>
    <property type="match status" value="5"/>
</dbReference>
<keyword evidence="3" id="KW-0677">Repeat</keyword>
<dbReference type="Pfam" id="PF00096">
    <property type="entry name" value="zf-C2H2"/>
    <property type="match status" value="4"/>
</dbReference>